<proteinExistence type="predicted"/>
<evidence type="ECO:0000313" key="2">
    <source>
        <dbReference type="Proteomes" id="UP000251995"/>
    </source>
</evidence>
<dbReference type="AlphaFoldDB" id="A0A344UT79"/>
<gene>
    <name evidence="1" type="ORF">JS278_01301</name>
</gene>
<dbReference type="OrthoDB" id="9909435at2"/>
<name>A0A344UT79_9ACTN</name>
<keyword evidence="2" id="KW-1185">Reference proteome</keyword>
<evidence type="ECO:0000313" key="1">
    <source>
        <dbReference type="EMBL" id="AXE38477.1"/>
    </source>
</evidence>
<reference evidence="1 2" key="1">
    <citation type="submission" date="2017-12" db="EMBL/GenBank/DDBJ databases">
        <title>The whole genome sequence of the Acidipropionibacterium virtanenii sp. nov. type strain JS278.</title>
        <authorList>
            <person name="Laine P."/>
            <person name="Deptula P."/>
            <person name="Varmanen P."/>
            <person name="Auvinen P."/>
        </authorList>
    </citation>
    <scope>NUCLEOTIDE SEQUENCE [LARGE SCALE GENOMIC DNA]</scope>
    <source>
        <strain evidence="1 2">JS278</strain>
    </source>
</reference>
<protein>
    <submittedName>
        <fullName evidence="1">Uncharacterized protein</fullName>
    </submittedName>
</protein>
<sequence length="165" mass="17944">MTSQSSPAPLIWRGITFPLPVPAHRRRLFMPSAGAPRRYATEPLLLVNVDDPAVTAARLTDHRWHRLVRGQLSGGRQMDKATEAAVDVAPGRVTVTAFEDGPVIEADLAPDLERAVVKNKRLLVIVAARPTLEDLRRIPKRPDAFVEAVEEAVLGSGAGYTVAAR</sequence>
<organism evidence="1 2">
    <name type="scientific">Acidipropionibacterium virtanenii</name>
    <dbReference type="NCBI Taxonomy" id="2057246"/>
    <lineage>
        <taxon>Bacteria</taxon>
        <taxon>Bacillati</taxon>
        <taxon>Actinomycetota</taxon>
        <taxon>Actinomycetes</taxon>
        <taxon>Propionibacteriales</taxon>
        <taxon>Propionibacteriaceae</taxon>
        <taxon>Acidipropionibacterium</taxon>
    </lineage>
</organism>
<dbReference type="Proteomes" id="UP000251995">
    <property type="component" value="Chromosome"/>
</dbReference>
<dbReference type="RefSeq" id="WP_114044471.1">
    <property type="nucleotide sequence ID" value="NZ_CP025198.1"/>
</dbReference>
<accession>A0A344UT79</accession>
<dbReference type="EMBL" id="CP025198">
    <property type="protein sequence ID" value="AXE38477.1"/>
    <property type="molecule type" value="Genomic_DNA"/>
</dbReference>
<dbReference type="KEGG" id="acij:JS278_01301"/>